<protein>
    <submittedName>
        <fullName evidence="6">Cyclic nucleotide-binding protein</fullName>
    </submittedName>
</protein>
<keyword evidence="3" id="KW-0804">Transcription</keyword>
<dbReference type="CDD" id="cd00038">
    <property type="entry name" value="CAP_ED"/>
    <property type="match status" value="1"/>
</dbReference>
<dbReference type="PROSITE" id="PS50042">
    <property type="entry name" value="CNMP_BINDING_3"/>
    <property type="match status" value="1"/>
</dbReference>
<dbReference type="InterPro" id="IPR036388">
    <property type="entry name" value="WH-like_DNA-bd_sf"/>
</dbReference>
<dbReference type="AlphaFoldDB" id="A0A399INM3"/>
<dbReference type="RefSeq" id="WP_119367261.1">
    <property type="nucleotide sequence ID" value="NZ_QXDJ01000003.1"/>
</dbReference>
<dbReference type="SUPFAM" id="SSF46785">
    <property type="entry name" value="Winged helix' DNA-binding domain"/>
    <property type="match status" value="1"/>
</dbReference>
<feature type="domain" description="HTH crp-type" evidence="5">
    <location>
        <begin position="149"/>
        <end position="215"/>
    </location>
</feature>
<dbReference type="GO" id="GO:0003700">
    <property type="term" value="F:DNA-binding transcription factor activity"/>
    <property type="evidence" value="ECO:0007669"/>
    <property type="project" value="TreeGrafter"/>
</dbReference>
<sequence length="229" mass="27256">MKKIINNDLLMHYFIKHDIEKILDKDIINYSKLHFYKKNEFILEAESELEYYFLLVDGKIKISYLFENGKSMLLKFYSDFISIGDLELLRNKPIQCNVEAIEDSYLIAIPSEILRKKYIDNVDFLHYLVNSLIEKLEATINNSSYNYVYPLINRLASYLVEHITDKKHIMIDSSFKEIAQFLGTTYRHLGRTIKELELQDIIKCDNKIIYILDEDKLRELSKNMYIKVL</sequence>
<reference evidence="6 7" key="1">
    <citation type="submission" date="2018-08" db="EMBL/GenBank/DDBJ databases">
        <title>Genome of Clostridium chromiireducens C1, DSM12136.</title>
        <authorList>
            <person name="Xing M."/>
            <person name="Wei Y."/>
            <person name="Ang E.L."/>
            <person name="Zhao H."/>
            <person name="Zhang Y."/>
        </authorList>
    </citation>
    <scope>NUCLEOTIDE SEQUENCE [LARGE SCALE GENOMIC DNA]</scope>
    <source>
        <strain evidence="6 7">C1</strain>
    </source>
</reference>
<dbReference type="Pfam" id="PF00027">
    <property type="entry name" value="cNMP_binding"/>
    <property type="match status" value="1"/>
</dbReference>
<feature type="domain" description="Cyclic nucleotide-binding" evidence="4">
    <location>
        <begin position="15"/>
        <end position="135"/>
    </location>
</feature>
<dbReference type="InterPro" id="IPR036390">
    <property type="entry name" value="WH_DNA-bd_sf"/>
</dbReference>
<keyword evidence="1" id="KW-0805">Transcription regulation</keyword>
<evidence type="ECO:0000259" key="4">
    <source>
        <dbReference type="PROSITE" id="PS50042"/>
    </source>
</evidence>
<dbReference type="PROSITE" id="PS51063">
    <property type="entry name" value="HTH_CRP_2"/>
    <property type="match status" value="1"/>
</dbReference>
<dbReference type="GO" id="GO:0005829">
    <property type="term" value="C:cytosol"/>
    <property type="evidence" value="ECO:0007669"/>
    <property type="project" value="TreeGrafter"/>
</dbReference>
<dbReference type="EMBL" id="QXDJ01000003">
    <property type="protein sequence ID" value="RII34605.1"/>
    <property type="molecule type" value="Genomic_DNA"/>
</dbReference>
<proteinExistence type="predicted"/>
<evidence type="ECO:0000256" key="3">
    <source>
        <dbReference type="ARBA" id="ARBA00023163"/>
    </source>
</evidence>
<keyword evidence="2" id="KW-0238">DNA-binding</keyword>
<dbReference type="InterPro" id="IPR012318">
    <property type="entry name" value="HTH_CRP"/>
</dbReference>
<evidence type="ECO:0000256" key="2">
    <source>
        <dbReference type="ARBA" id="ARBA00023125"/>
    </source>
</evidence>
<dbReference type="InterPro" id="IPR050397">
    <property type="entry name" value="Env_Response_Regulators"/>
</dbReference>
<dbReference type="Proteomes" id="UP000265930">
    <property type="component" value="Unassembled WGS sequence"/>
</dbReference>
<dbReference type="InterPro" id="IPR000595">
    <property type="entry name" value="cNMP-bd_dom"/>
</dbReference>
<accession>A0A399INM3</accession>
<dbReference type="InterPro" id="IPR018490">
    <property type="entry name" value="cNMP-bd_dom_sf"/>
</dbReference>
<evidence type="ECO:0000313" key="6">
    <source>
        <dbReference type="EMBL" id="RII34605.1"/>
    </source>
</evidence>
<dbReference type="InterPro" id="IPR014710">
    <property type="entry name" value="RmlC-like_jellyroll"/>
</dbReference>
<dbReference type="GO" id="GO:0003677">
    <property type="term" value="F:DNA binding"/>
    <property type="evidence" value="ECO:0007669"/>
    <property type="project" value="UniProtKB-KW"/>
</dbReference>
<comment type="caution">
    <text evidence="6">The sequence shown here is derived from an EMBL/GenBank/DDBJ whole genome shotgun (WGS) entry which is preliminary data.</text>
</comment>
<dbReference type="Gene3D" id="2.60.120.10">
    <property type="entry name" value="Jelly Rolls"/>
    <property type="match status" value="1"/>
</dbReference>
<dbReference type="PANTHER" id="PTHR24567">
    <property type="entry name" value="CRP FAMILY TRANSCRIPTIONAL REGULATORY PROTEIN"/>
    <property type="match status" value="1"/>
</dbReference>
<evidence type="ECO:0000313" key="7">
    <source>
        <dbReference type="Proteomes" id="UP000265930"/>
    </source>
</evidence>
<dbReference type="SUPFAM" id="SSF51206">
    <property type="entry name" value="cAMP-binding domain-like"/>
    <property type="match status" value="1"/>
</dbReference>
<name>A0A399INM3_9CLOT</name>
<dbReference type="Pfam" id="PF13545">
    <property type="entry name" value="HTH_Crp_2"/>
    <property type="match status" value="1"/>
</dbReference>
<evidence type="ECO:0000256" key="1">
    <source>
        <dbReference type="ARBA" id="ARBA00023015"/>
    </source>
</evidence>
<gene>
    <name evidence="6" type="ORF">D2A34_15820</name>
</gene>
<evidence type="ECO:0000259" key="5">
    <source>
        <dbReference type="PROSITE" id="PS51063"/>
    </source>
</evidence>
<dbReference type="Gene3D" id="1.10.10.10">
    <property type="entry name" value="Winged helix-like DNA-binding domain superfamily/Winged helix DNA-binding domain"/>
    <property type="match status" value="1"/>
</dbReference>
<organism evidence="6 7">
    <name type="scientific">Clostridium chromiireducens</name>
    <dbReference type="NCBI Taxonomy" id="225345"/>
    <lineage>
        <taxon>Bacteria</taxon>
        <taxon>Bacillati</taxon>
        <taxon>Bacillota</taxon>
        <taxon>Clostridia</taxon>
        <taxon>Eubacteriales</taxon>
        <taxon>Clostridiaceae</taxon>
        <taxon>Clostridium</taxon>
    </lineage>
</organism>
<dbReference type="PANTHER" id="PTHR24567:SF26">
    <property type="entry name" value="REGULATORY PROTEIN YEIL"/>
    <property type="match status" value="1"/>
</dbReference>